<dbReference type="AlphaFoldDB" id="A0A9X2VLW7"/>
<comment type="caution">
    <text evidence="1">The sequence shown here is derived from an EMBL/GenBank/DDBJ whole genome shotgun (WGS) entry which is preliminary data.</text>
</comment>
<name>A0A9X2VLW7_9PSEU</name>
<dbReference type="RefSeq" id="WP_259624624.1">
    <property type="nucleotide sequence ID" value="NZ_JANYMP010000009.1"/>
</dbReference>
<protein>
    <submittedName>
        <fullName evidence="1">Uncharacterized protein</fullName>
    </submittedName>
</protein>
<organism evidence="1 2">
    <name type="scientific">Umezawaea endophytica</name>
    <dbReference type="NCBI Taxonomy" id="1654476"/>
    <lineage>
        <taxon>Bacteria</taxon>
        <taxon>Bacillati</taxon>
        <taxon>Actinomycetota</taxon>
        <taxon>Actinomycetes</taxon>
        <taxon>Pseudonocardiales</taxon>
        <taxon>Pseudonocardiaceae</taxon>
        <taxon>Umezawaea</taxon>
    </lineage>
</organism>
<evidence type="ECO:0000313" key="2">
    <source>
        <dbReference type="Proteomes" id="UP001141259"/>
    </source>
</evidence>
<keyword evidence="2" id="KW-1185">Reference proteome</keyword>
<dbReference type="Proteomes" id="UP001141259">
    <property type="component" value="Unassembled WGS sequence"/>
</dbReference>
<evidence type="ECO:0000313" key="1">
    <source>
        <dbReference type="EMBL" id="MCS7479118.1"/>
    </source>
</evidence>
<gene>
    <name evidence="1" type="ORF">NZH93_19835</name>
</gene>
<sequence length="55" mass="6124">MGSLFHQPEPKATFKLMVRALLAGLLRKNLWGLVEPAGLATPRPFEHLLDGALWD</sequence>
<proteinExistence type="predicted"/>
<reference evidence="1" key="1">
    <citation type="submission" date="2022-08" db="EMBL/GenBank/DDBJ databases">
        <authorList>
            <person name="Tistechok S."/>
            <person name="Samborskyy M."/>
            <person name="Roman I."/>
        </authorList>
    </citation>
    <scope>NUCLEOTIDE SEQUENCE</scope>
    <source>
        <strain evidence="1">DSM 103496</strain>
    </source>
</reference>
<dbReference type="EMBL" id="JANYMP010000009">
    <property type="protein sequence ID" value="MCS7479118.1"/>
    <property type="molecule type" value="Genomic_DNA"/>
</dbReference>
<accession>A0A9X2VLW7</accession>